<dbReference type="Gene3D" id="2.130.10.10">
    <property type="entry name" value="YVTN repeat-like/Quinoprotein amine dehydrogenase"/>
    <property type="match status" value="1"/>
</dbReference>
<gene>
    <name evidence="4" type="primary">FBXW10B</name>
    <name evidence="4" type="synonym">FBXW10</name>
</gene>
<reference evidence="4" key="3">
    <citation type="submission" date="2025-09" db="UniProtKB">
        <authorList>
            <consortium name="Ensembl"/>
        </authorList>
    </citation>
    <scope>IDENTIFICATION</scope>
</reference>
<keyword evidence="1 3" id="KW-0853">WD repeat</keyword>
<evidence type="ECO:0000256" key="3">
    <source>
        <dbReference type="PROSITE-ProRule" id="PRU00221"/>
    </source>
</evidence>
<dbReference type="SUPFAM" id="SSF50978">
    <property type="entry name" value="WD40 repeat-like"/>
    <property type="match status" value="1"/>
</dbReference>
<dbReference type="PROSITE" id="PS50082">
    <property type="entry name" value="WD_REPEATS_2"/>
    <property type="match status" value="1"/>
</dbReference>
<evidence type="ECO:0000256" key="2">
    <source>
        <dbReference type="ARBA" id="ARBA00022737"/>
    </source>
</evidence>
<dbReference type="PROSITE" id="PS00678">
    <property type="entry name" value="WD_REPEATS_1"/>
    <property type="match status" value="1"/>
</dbReference>
<dbReference type="SMART" id="SM00320">
    <property type="entry name" value="WD40"/>
    <property type="match status" value="1"/>
</dbReference>
<evidence type="ECO:0000256" key="1">
    <source>
        <dbReference type="ARBA" id="ARBA00022574"/>
    </source>
</evidence>
<reference evidence="4" key="2">
    <citation type="submission" date="2025-08" db="UniProtKB">
        <authorList>
            <consortium name="Ensembl"/>
        </authorList>
    </citation>
    <scope>IDENTIFICATION</scope>
</reference>
<dbReference type="GeneTree" id="ENSGT00940000158003"/>
<dbReference type="EMBL" id="AC183294">
    <property type="status" value="NOT_ANNOTATED_CDS"/>
    <property type="molecule type" value="Genomic_DNA"/>
</dbReference>
<sequence length="78" mass="8939">MDLCKNRLVSGGRDCQVKVWDVDTGKCLKTFRHKDPILATRINDTYIVSSCERGLVKVWHIAMAQLVKNFSLPHQHIC</sequence>
<dbReference type="InterPro" id="IPR036322">
    <property type="entry name" value="WD40_repeat_dom_sf"/>
</dbReference>
<dbReference type="InterPro" id="IPR019775">
    <property type="entry name" value="WD40_repeat_CS"/>
</dbReference>
<dbReference type="Bgee" id="ENSPTRG00000008859">
    <property type="expression patterns" value="Expressed in lung and 20 other cell types or tissues"/>
</dbReference>
<protein>
    <submittedName>
        <fullName evidence="4">F-box and WD repeat domain containing 10B</fullName>
    </submittedName>
</protein>
<dbReference type="InterPro" id="IPR001680">
    <property type="entry name" value="WD40_rpt"/>
</dbReference>
<dbReference type="Ensembl" id="ENSPTRT00000107991.1">
    <property type="protein sequence ID" value="ENSPTRP00000071889.1"/>
    <property type="gene ID" value="ENSPTRG00000008859.5"/>
</dbReference>
<dbReference type="InterPro" id="IPR051075">
    <property type="entry name" value="SCF_subunit_WD-repeat"/>
</dbReference>
<name>A0A2I3S4L6_PANTR</name>
<dbReference type="AlphaFoldDB" id="A0A2I3S4L6"/>
<dbReference type="Proteomes" id="UP000002277">
    <property type="component" value="Chromosome 17"/>
</dbReference>
<keyword evidence="2" id="KW-0677">Repeat</keyword>
<dbReference type="PANTHER" id="PTHR19872">
    <property type="entry name" value="UBIQUITIN LIGASE SPECIFICITY FACTOR/HREP PROTEIN"/>
    <property type="match status" value="1"/>
</dbReference>
<dbReference type="Pfam" id="PF00400">
    <property type="entry name" value="WD40"/>
    <property type="match status" value="2"/>
</dbReference>
<proteinExistence type="predicted"/>
<dbReference type="SMR" id="A0A2I3S4L6"/>
<dbReference type="InterPro" id="IPR015943">
    <property type="entry name" value="WD40/YVTN_repeat-like_dom_sf"/>
</dbReference>
<organism evidence="4 5">
    <name type="scientific">Pan troglodytes</name>
    <name type="common">Chimpanzee</name>
    <dbReference type="NCBI Taxonomy" id="9598"/>
    <lineage>
        <taxon>Eukaryota</taxon>
        <taxon>Metazoa</taxon>
        <taxon>Chordata</taxon>
        <taxon>Craniata</taxon>
        <taxon>Vertebrata</taxon>
        <taxon>Euteleostomi</taxon>
        <taxon>Mammalia</taxon>
        <taxon>Eutheria</taxon>
        <taxon>Euarchontoglires</taxon>
        <taxon>Primates</taxon>
        <taxon>Haplorrhini</taxon>
        <taxon>Catarrhini</taxon>
        <taxon>Hominidae</taxon>
        <taxon>Pan</taxon>
    </lineage>
</organism>
<reference evidence="4 5" key="1">
    <citation type="journal article" date="2005" name="Nature">
        <title>Initial sequence of the chimpanzee genome and comparison with the human genome.</title>
        <authorList>
            <consortium name="Chimpanzee sequencing and analysis consortium"/>
        </authorList>
    </citation>
    <scope>NUCLEOTIDE SEQUENCE [LARGE SCALE GENOMIC DNA]</scope>
</reference>
<evidence type="ECO:0000313" key="5">
    <source>
        <dbReference type="Proteomes" id="UP000002277"/>
    </source>
</evidence>
<dbReference type="PANTHER" id="PTHR19872:SF7">
    <property type="entry name" value="F-BOX AND WD REPEAT DOMAIN CONTAINING PROTEIN 10B-RELATED"/>
    <property type="match status" value="1"/>
</dbReference>
<accession>A0A2I3S4L6</accession>
<keyword evidence="5" id="KW-1185">Reference proteome</keyword>
<feature type="repeat" description="WD" evidence="3">
    <location>
        <begin position="8"/>
        <end position="30"/>
    </location>
</feature>
<evidence type="ECO:0000313" key="4">
    <source>
        <dbReference type="Ensembl" id="ENSPTRP00000071889.1"/>
    </source>
</evidence>